<keyword evidence="7 8" id="KW-0472">Membrane</keyword>
<evidence type="ECO:0000256" key="3">
    <source>
        <dbReference type="ARBA" id="ARBA00022448"/>
    </source>
</evidence>
<sequence length="373" mass="41995">MNFQRFLFVMKKEFIQIKRDKASLIISIIMPVMMILLFGYAVNTELDNINTAVMDMSNTKESKDIIKNFENTKYFQITERTKSYTEIDKYLDEGKVHSAIIIPADYALKLKEHEKTNVKILIDGSDATTARTILNAAVLSGEKYNKIYINKNAKKDLNSGGINISTKVLYNPDLKNKNFTIPGLVGLILQNITILLTAFAIVREKERGTIEQLIVSPLRPMDIILGKLAPYVFIGFFDFLLAMFFGFDYFGVPISGSLPLLIFLGLGFVICSLAIGILISTTAKTQLQAMQMTFMILLPSVLLSGFIFPREAMPKIINAIGYFIPLTYFLNIVRGIVLKGVGISYIYKDVIVLLIFGIVLLGVSIFRFKRNLE</sequence>
<dbReference type="GO" id="GO:0140359">
    <property type="term" value="F:ABC-type transporter activity"/>
    <property type="evidence" value="ECO:0007669"/>
    <property type="project" value="InterPro"/>
</dbReference>
<keyword evidence="11" id="KW-1185">Reference proteome</keyword>
<dbReference type="InterPro" id="IPR047817">
    <property type="entry name" value="ABC2_TM_bact-type"/>
</dbReference>
<evidence type="ECO:0000256" key="7">
    <source>
        <dbReference type="ARBA" id="ARBA00023136"/>
    </source>
</evidence>
<evidence type="ECO:0000313" key="10">
    <source>
        <dbReference type="EMBL" id="SMC27150.1"/>
    </source>
</evidence>
<feature type="transmembrane region" description="Helical" evidence="8">
    <location>
        <begin position="316"/>
        <end position="338"/>
    </location>
</feature>
<dbReference type="InterPro" id="IPR051449">
    <property type="entry name" value="ABC-2_transporter_component"/>
</dbReference>
<evidence type="ECO:0000313" key="11">
    <source>
        <dbReference type="Proteomes" id="UP000192468"/>
    </source>
</evidence>
<dbReference type="STRING" id="1121291.SAMN02745134_03071"/>
<feature type="transmembrane region" description="Helical" evidence="8">
    <location>
        <begin position="258"/>
        <end position="280"/>
    </location>
</feature>
<name>A0A1W1XT48_9CLOT</name>
<keyword evidence="5 8" id="KW-0812">Transmembrane</keyword>
<dbReference type="PANTHER" id="PTHR30294:SF29">
    <property type="entry name" value="MULTIDRUG ABC TRANSPORTER PERMEASE YBHS-RELATED"/>
    <property type="match status" value="1"/>
</dbReference>
<accession>A0A1W1XT48</accession>
<dbReference type="Pfam" id="PF12698">
    <property type="entry name" value="ABC2_membrane_3"/>
    <property type="match status" value="1"/>
</dbReference>
<reference evidence="10 11" key="1">
    <citation type="submission" date="2017-04" db="EMBL/GenBank/DDBJ databases">
        <authorList>
            <person name="Afonso C.L."/>
            <person name="Miller P.J."/>
            <person name="Scott M.A."/>
            <person name="Spackman E."/>
            <person name="Goraichik I."/>
            <person name="Dimitrov K.M."/>
            <person name="Suarez D.L."/>
            <person name="Swayne D.E."/>
        </authorList>
    </citation>
    <scope>NUCLEOTIDE SEQUENCE [LARGE SCALE GENOMIC DNA]</scope>
    <source>
        <strain evidence="10 11">DSM 12555</strain>
    </source>
</reference>
<gene>
    <name evidence="10" type="ORF">SAMN02745134_03071</name>
</gene>
<keyword evidence="6 8" id="KW-1133">Transmembrane helix</keyword>
<dbReference type="GO" id="GO:0005886">
    <property type="term" value="C:plasma membrane"/>
    <property type="evidence" value="ECO:0007669"/>
    <property type="project" value="UniProtKB-SubCell"/>
</dbReference>
<dbReference type="AlphaFoldDB" id="A0A1W1XT48"/>
<dbReference type="PROSITE" id="PS51012">
    <property type="entry name" value="ABC_TM2"/>
    <property type="match status" value="1"/>
</dbReference>
<evidence type="ECO:0000256" key="5">
    <source>
        <dbReference type="ARBA" id="ARBA00022692"/>
    </source>
</evidence>
<dbReference type="OrthoDB" id="9776218at2"/>
<feature type="transmembrane region" description="Helical" evidence="8">
    <location>
        <begin position="350"/>
        <end position="368"/>
    </location>
</feature>
<dbReference type="RefSeq" id="WP_084116958.1">
    <property type="nucleotide sequence ID" value="NZ_FWXH01000016.1"/>
</dbReference>
<protein>
    <submittedName>
        <fullName evidence="10">ABC-2 type transport system permease protein</fullName>
    </submittedName>
</protein>
<comment type="similarity">
    <text evidence="2">Belongs to the ABC-2 integral membrane protein family.</text>
</comment>
<comment type="subcellular location">
    <subcellularLocation>
        <location evidence="1">Cell membrane</location>
        <topology evidence="1">Multi-pass membrane protein</topology>
    </subcellularLocation>
</comment>
<evidence type="ECO:0000256" key="2">
    <source>
        <dbReference type="ARBA" id="ARBA00007783"/>
    </source>
</evidence>
<keyword evidence="4" id="KW-1003">Cell membrane</keyword>
<feature type="transmembrane region" description="Helical" evidence="8">
    <location>
        <begin position="21"/>
        <end position="42"/>
    </location>
</feature>
<dbReference type="Gene3D" id="3.40.1710.10">
    <property type="entry name" value="abc type-2 transporter like domain"/>
    <property type="match status" value="1"/>
</dbReference>
<dbReference type="EMBL" id="FWXH01000016">
    <property type="protein sequence ID" value="SMC27150.1"/>
    <property type="molecule type" value="Genomic_DNA"/>
</dbReference>
<organism evidence="10 11">
    <name type="scientific">Clostridium acidisoli DSM 12555</name>
    <dbReference type="NCBI Taxonomy" id="1121291"/>
    <lineage>
        <taxon>Bacteria</taxon>
        <taxon>Bacillati</taxon>
        <taxon>Bacillota</taxon>
        <taxon>Clostridia</taxon>
        <taxon>Eubacteriales</taxon>
        <taxon>Clostridiaceae</taxon>
        <taxon>Clostridium</taxon>
    </lineage>
</organism>
<feature type="transmembrane region" description="Helical" evidence="8">
    <location>
        <begin position="223"/>
        <end position="246"/>
    </location>
</feature>
<evidence type="ECO:0000256" key="8">
    <source>
        <dbReference type="SAM" id="Phobius"/>
    </source>
</evidence>
<evidence type="ECO:0000256" key="1">
    <source>
        <dbReference type="ARBA" id="ARBA00004651"/>
    </source>
</evidence>
<dbReference type="Proteomes" id="UP000192468">
    <property type="component" value="Unassembled WGS sequence"/>
</dbReference>
<feature type="domain" description="ABC transmembrane type-2" evidence="9">
    <location>
        <begin position="146"/>
        <end position="371"/>
    </location>
</feature>
<dbReference type="PANTHER" id="PTHR30294">
    <property type="entry name" value="MEMBRANE COMPONENT OF ABC TRANSPORTER YHHJ-RELATED"/>
    <property type="match status" value="1"/>
</dbReference>
<feature type="transmembrane region" description="Helical" evidence="8">
    <location>
        <begin position="292"/>
        <end position="310"/>
    </location>
</feature>
<dbReference type="InterPro" id="IPR013525">
    <property type="entry name" value="ABC2_TM"/>
</dbReference>
<feature type="transmembrane region" description="Helical" evidence="8">
    <location>
        <begin position="179"/>
        <end position="202"/>
    </location>
</feature>
<evidence type="ECO:0000256" key="6">
    <source>
        <dbReference type="ARBA" id="ARBA00022989"/>
    </source>
</evidence>
<keyword evidence="3" id="KW-0813">Transport</keyword>
<evidence type="ECO:0000256" key="4">
    <source>
        <dbReference type="ARBA" id="ARBA00022475"/>
    </source>
</evidence>
<proteinExistence type="inferred from homology"/>
<evidence type="ECO:0000259" key="9">
    <source>
        <dbReference type="PROSITE" id="PS51012"/>
    </source>
</evidence>